<evidence type="ECO:0000313" key="1">
    <source>
        <dbReference type="EMBL" id="CAG8776969.1"/>
    </source>
</evidence>
<evidence type="ECO:0000313" key="2">
    <source>
        <dbReference type="Proteomes" id="UP000789759"/>
    </source>
</evidence>
<organism evidence="1 2">
    <name type="scientific">Cetraspora pellucida</name>
    <dbReference type="NCBI Taxonomy" id="1433469"/>
    <lineage>
        <taxon>Eukaryota</taxon>
        <taxon>Fungi</taxon>
        <taxon>Fungi incertae sedis</taxon>
        <taxon>Mucoromycota</taxon>
        <taxon>Glomeromycotina</taxon>
        <taxon>Glomeromycetes</taxon>
        <taxon>Diversisporales</taxon>
        <taxon>Gigasporaceae</taxon>
        <taxon>Cetraspora</taxon>
    </lineage>
</organism>
<protein>
    <submittedName>
        <fullName evidence="1">20610_t:CDS:1</fullName>
    </submittedName>
</protein>
<dbReference type="OrthoDB" id="3259294at2759"/>
<dbReference type="Proteomes" id="UP000789759">
    <property type="component" value="Unassembled WGS sequence"/>
</dbReference>
<keyword evidence="2" id="KW-1185">Reference proteome</keyword>
<gene>
    <name evidence="1" type="ORF">CPELLU_LOCUS16171</name>
</gene>
<name>A0A9N9P026_9GLOM</name>
<comment type="caution">
    <text evidence="1">The sequence shown here is derived from an EMBL/GenBank/DDBJ whole genome shotgun (WGS) entry which is preliminary data.</text>
</comment>
<dbReference type="AlphaFoldDB" id="A0A9N9P026"/>
<sequence>PGSSDLEKKFWLDLLTITKLTLYHHCTQSCKKYNRGLQKHCRFDFLRELVDPPGQPSDKPSFDLVNRSYMIVTKCLNKILGQTELTSPQVSAYLLGIPDHYTPNNFITIHLKTFEIYLTKDEQSMFNRTDESFFISSFNRKLTTVNLHVDYQFRETVIDLREHYSTWNDSYQSFFNGSSLSPHLKSIISNIELLHRCSEETTLDQELHRNAISDSFLQKLATLIVLFTDSLNFDSAKVIRSGLKDVRMVDEAMSFLRLRGKFNIRNSTSYITKIHDNINLQDKISDDSNAKNNALLNAYINFQNSGCYDIPLNISINECKSKVIDAISSYFEHCSQQNSLLVLAPTGCAAAKIRGNTLYSACGFASHLTLCFYEKVKATDNNTPFAGINILFAGDFMQLPPVLDSALYMLDKFTHISAQFKPQSVSESQTSSKQKSLSVNNHSVINITVRNLWLNVKHVIILKKQMRQLNDSNYACILKNIHEENLTKDQKSALSSRVLEDN</sequence>
<feature type="non-terminal residue" evidence="1">
    <location>
        <position position="502"/>
    </location>
</feature>
<proteinExistence type="predicted"/>
<accession>A0A9N9P026</accession>
<reference evidence="1" key="1">
    <citation type="submission" date="2021-06" db="EMBL/GenBank/DDBJ databases">
        <authorList>
            <person name="Kallberg Y."/>
            <person name="Tangrot J."/>
            <person name="Rosling A."/>
        </authorList>
    </citation>
    <scope>NUCLEOTIDE SEQUENCE</scope>
    <source>
        <strain evidence="1">FL966</strain>
    </source>
</reference>
<dbReference type="EMBL" id="CAJVQA010023099">
    <property type="protein sequence ID" value="CAG8776969.1"/>
    <property type="molecule type" value="Genomic_DNA"/>
</dbReference>